<name>A0AAV4WQ94_9ARAC</name>
<evidence type="ECO:0000313" key="2">
    <source>
        <dbReference type="Proteomes" id="UP001054837"/>
    </source>
</evidence>
<gene>
    <name evidence="1" type="ORF">CDAR_44901</name>
</gene>
<organism evidence="1 2">
    <name type="scientific">Caerostris darwini</name>
    <dbReference type="NCBI Taxonomy" id="1538125"/>
    <lineage>
        <taxon>Eukaryota</taxon>
        <taxon>Metazoa</taxon>
        <taxon>Ecdysozoa</taxon>
        <taxon>Arthropoda</taxon>
        <taxon>Chelicerata</taxon>
        <taxon>Arachnida</taxon>
        <taxon>Araneae</taxon>
        <taxon>Araneomorphae</taxon>
        <taxon>Entelegynae</taxon>
        <taxon>Araneoidea</taxon>
        <taxon>Araneidae</taxon>
        <taxon>Caerostris</taxon>
    </lineage>
</organism>
<accession>A0AAV4WQ94</accession>
<sequence>MHIWDKISNIKFEDNLSNLLETRALNLHSREIKCIGQSNQLTQMRDCSETQIDDAQFLQNLDTNLNTFILQNRAFDSSTKEFRPLLGRPLFDYL</sequence>
<reference evidence="1 2" key="1">
    <citation type="submission" date="2021-06" db="EMBL/GenBank/DDBJ databases">
        <title>Caerostris darwini draft genome.</title>
        <authorList>
            <person name="Kono N."/>
            <person name="Arakawa K."/>
        </authorList>
    </citation>
    <scope>NUCLEOTIDE SEQUENCE [LARGE SCALE GENOMIC DNA]</scope>
</reference>
<keyword evidence="2" id="KW-1185">Reference proteome</keyword>
<proteinExistence type="predicted"/>
<evidence type="ECO:0000313" key="1">
    <source>
        <dbReference type="EMBL" id="GIY85012.1"/>
    </source>
</evidence>
<evidence type="ECO:0008006" key="3">
    <source>
        <dbReference type="Google" id="ProtNLM"/>
    </source>
</evidence>
<comment type="caution">
    <text evidence="1">The sequence shown here is derived from an EMBL/GenBank/DDBJ whole genome shotgun (WGS) entry which is preliminary data.</text>
</comment>
<dbReference type="EMBL" id="BPLQ01014999">
    <property type="protein sequence ID" value="GIY85012.1"/>
    <property type="molecule type" value="Genomic_DNA"/>
</dbReference>
<dbReference type="AlphaFoldDB" id="A0AAV4WQ94"/>
<protein>
    <recommendedName>
        <fullName evidence="3">Ycf2</fullName>
    </recommendedName>
</protein>
<dbReference type="Proteomes" id="UP001054837">
    <property type="component" value="Unassembled WGS sequence"/>
</dbReference>